<keyword evidence="3" id="KW-1185">Reference proteome</keyword>
<dbReference type="RefSeq" id="WP_345971656.1">
    <property type="nucleotide sequence ID" value="NZ_JAQYXL010000001.1"/>
</dbReference>
<sequence length="245" mass="28624">MSLINLTQEEKTALDGIDERELDRHIDEALRSGRPDGLRRLPLGRCGPFVSGRLRNYEQALSRFHEAKSAAKSARTEQEARRAGYDLSHAVSQMKHRRDEEEREGKLFHVEDRFIHHPLRPGRRMSVTVGYRWRRSEEDPWNDGHITFEHAHDPRPDYVREASRPKPGTARRQREEEDELHRVWERLRDSALFSVRDFFRGGGDGGEIPRTFQVTVDAYHRTLNNHSTKFWLDKPGRAERSPGEG</sequence>
<evidence type="ECO:0000256" key="1">
    <source>
        <dbReference type="SAM" id="MobiDB-lite"/>
    </source>
</evidence>
<proteinExistence type="predicted"/>
<dbReference type="EMBL" id="JAQYXL010000001">
    <property type="protein sequence ID" value="MEN3230240.1"/>
    <property type="molecule type" value="Genomic_DNA"/>
</dbReference>
<comment type="caution">
    <text evidence="2">The sequence shown here is derived from an EMBL/GenBank/DDBJ whole genome shotgun (WGS) entry which is preliminary data.</text>
</comment>
<evidence type="ECO:0000313" key="2">
    <source>
        <dbReference type="EMBL" id="MEN3230240.1"/>
    </source>
</evidence>
<evidence type="ECO:0000313" key="3">
    <source>
        <dbReference type="Proteomes" id="UP001404845"/>
    </source>
</evidence>
<protein>
    <submittedName>
        <fullName evidence="2">Uncharacterized protein</fullName>
    </submittedName>
</protein>
<feature type="region of interest" description="Disordered" evidence="1">
    <location>
        <begin position="156"/>
        <end position="177"/>
    </location>
</feature>
<dbReference type="Proteomes" id="UP001404845">
    <property type="component" value="Unassembled WGS sequence"/>
</dbReference>
<gene>
    <name evidence="2" type="ORF">PUR21_21795</name>
</gene>
<accession>A0ABU9ZGX6</accession>
<organism evidence="2 3">
    <name type="scientific">Methylorubrum rhodesianum</name>
    <dbReference type="NCBI Taxonomy" id="29427"/>
    <lineage>
        <taxon>Bacteria</taxon>
        <taxon>Pseudomonadati</taxon>
        <taxon>Pseudomonadota</taxon>
        <taxon>Alphaproteobacteria</taxon>
        <taxon>Hyphomicrobiales</taxon>
        <taxon>Methylobacteriaceae</taxon>
        <taxon>Methylorubrum</taxon>
    </lineage>
</organism>
<name>A0ABU9ZGX6_9HYPH</name>
<reference evidence="2 3" key="1">
    <citation type="journal article" date="2023" name="PLoS ONE">
        <title>Complete genome assembly of Hawai'i environmental nontuberculous mycobacteria reveals unexpected co-isolation with methylobacteria.</title>
        <authorList>
            <person name="Hendrix J."/>
            <person name="Epperson L.E."/>
            <person name="Tong E.I."/>
            <person name="Chan Y.L."/>
            <person name="Hasan N.A."/>
            <person name="Dawrs S.N."/>
            <person name="Norton G.J."/>
            <person name="Virdi R."/>
            <person name="Crooks J.L."/>
            <person name="Chan E.D."/>
            <person name="Honda J.R."/>
            <person name="Strong M."/>
        </authorList>
    </citation>
    <scope>NUCLEOTIDE SEQUENCE [LARGE SCALE GENOMIC DNA]</scope>
    <source>
        <strain evidence="2 3">NJH_HI01</strain>
    </source>
</reference>